<organism evidence="2 3">
    <name type="scientific">Vespula vulgaris</name>
    <name type="common">Yellow jacket</name>
    <name type="synonym">Wasp</name>
    <dbReference type="NCBI Taxonomy" id="7454"/>
    <lineage>
        <taxon>Eukaryota</taxon>
        <taxon>Metazoa</taxon>
        <taxon>Ecdysozoa</taxon>
        <taxon>Arthropoda</taxon>
        <taxon>Hexapoda</taxon>
        <taxon>Insecta</taxon>
        <taxon>Pterygota</taxon>
        <taxon>Neoptera</taxon>
        <taxon>Endopterygota</taxon>
        <taxon>Hymenoptera</taxon>
        <taxon>Apocrita</taxon>
        <taxon>Aculeata</taxon>
        <taxon>Vespoidea</taxon>
        <taxon>Vespidae</taxon>
        <taxon>Vespinae</taxon>
        <taxon>Vespula</taxon>
    </lineage>
</organism>
<evidence type="ECO:0000256" key="1">
    <source>
        <dbReference type="SAM" id="MobiDB-lite"/>
    </source>
</evidence>
<feature type="compositionally biased region" description="Acidic residues" evidence="1">
    <location>
        <begin position="23"/>
        <end position="38"/>
    </location>
</feature>
<evidence type="ECO:0000313" key="2">
    <source>
        <dbReference type="EMBL" id="KAF7408277.1"/>
    </source>
</evidence>
<comment type="caution">
    <text evidence="2">The sequence shown here is derived from an EMBL/GenBank/DDBJ whole genome shotgun (WGS) entry which is preliminary data.</text>
</comment>
<evidence type="ECO:0000313" key="3">
    <source>
        <dbReference type="Proteomes" id="UP000614350"/>
    </source>
</evidence>
<dbReference type="AlphaFoldDB" id="A0A834KKP9"/>
<reference evidence="2" key="1">
    <citation type="journal article" date="2020" name="G3 (Bethesda)">
        <title>High-Quality Assemblies for Three Invasive Social Wasps from the &lt;i&gt;Vespula&lt;/i&gt; Genus.</title>
        <authorList>
            <person name="Harrop T.W.R."/>
            <person name="Guhlin J."/>
            <person name="McLaughlin G.M."/>
            <person name="Permina E."/>
            <person name="Stockwell P."/>
            <person name="Gilligan J."/>
            <person name="Le Lec M.F."/>
            <person name="Gruber M.A.M."/>
            <person name="Quinn O."/>
            <person name="Lovegrove M."/>
            <person name="Duncan E.J."/>
            <person name="Remnant E.J."/>
            <person name="Van Eeckhoven J."/>
            <person name="Graham B."/>
            <person name="Knapp R.A."/>
            <person name="Langford K.W."/>
            <person name="Kronenberg Z."/>
            <person name="Press M.O."/>
            <person name="Eacker S.M."/>
            <person name="Wilson-Rankin E.E."/>
            <person name="Purcell J."/>
            <person name="Lester P.J."/>
            <person name="Dearden P.K."/>
        </authorList>
    </citation>
    <scope>NUCLEOTIDE SEQUENCE</scope>
    <source>
        <strain evidence="2">Marl-1</strain>
    </source>
</reference>
<feature type="region of interest" description="Disordered" evidence="1">
    <location>
        <begin position="23"/>
        <end position="72"/>
    </location>
</feature>
<dbReference type="Proteomes" id="UP000614350">
    <property type="component" value="Unassembled WGS sequence"/>
</dbReference>
<proteinExistence type="predicted"/>
<accession>A0A834KKP9</accession>
<protein>
    <submittedName>
        <fullName evidence="2">Uncharacterized protein</fullName>
    </submittedName>
</protein>
<feature type="compositionally biased region" description="Basic and acidic residues" evidence="1">
    <location>
        <begin position="40"/>
        <end position="51"/>
    </location>
</feature>
<sequence>MKFLNTELKLALPWYLKERIQDEEEEEEVEEEEEEVEVVEVVKEEEKEEKDKKRREMSKAKFTPRLQSHELL</sequence>
<keyword evidence="3" id="KW-1185">Reference proteome</keyword>
<name>A0A834KKP9_VESVU</name>
<dbReference type="EMBL" id="JACSEA010000002">
    <property type="protein sequence ID" value="KAF7408277.1"/>
    <property type="molecule type" value="Genomic_DNA"/>
</dbReference>
<gene>
    <name evidence="2" type="ORF">HZH66_002814</name>
</gene>